<dbReference type="AlphaFoldDB" id="A0A5S9F307"/>
<gene>
    <name evidence="1" type="ORF">UABAM_02601</name>
</gene>
<keyword evidence="2" id="KW-1185">Reference proteome</keyword>
<dbReference type="KEGG" id="uam:UABAM_02601"/>
<reference evidence="1 2" key="1">
    <citation type="submission" date="2019-08" db="EMBL/GenBank/DDBJ databases">
        <title>Complete genome sequence of Candidatus Uab amorphum.</title>
        <authorList>
            <person name="Shiratori T."/>
            <person name="Suzuki S."/>
            <person name="Kakizawa Y."/>
            <person name="Ishida K."/>
        </authorList>
    </citation>
    <scope>NUCLEOTIDE SEQUENCE [LARGE SCALE GENOMIC DNA]</scope>
    <source>
        <strain evidence="1 2">SRT547</strain>
    </source>
</reference>
<organism evidence="1 2">
    <name type="scientific">Uabimicrobium amorphum</name>
    <dbReference type="NCBI Taxonomy" id="2596890"/>
    <lineage>
        <taxon>Bacteria</taxon>
        <taxon>Pseudomonadati</taxon>
        <taxon>Planctomycetota</taxon>
        <taxon>Candidatus Uabimicrobiia</taxon>
        <taxon>Candidatus Uabimicrobiales</taxon>
        <taxon>Candidatus Uabimicrobiaceae</taxon>
        <taxon>Candidatus Uabimicrobium</taxon>
    </lineage>
</organism>
<protein>
    <submittedName>
        <fullName evidence="1">Uncharacterized protein</fullName>
    </submittedName>
</protein>
<name>A0A5S9F307_UABAM</name>
<evidence type="ECO:0000313" key="2">
    <source>
        <dbReference type="Proteomes" id="UP000326354"/>
    </source>
</evidence>
<accession>A0A5S9F307</accession>
<proteinExistence type="predicted"/>
<dbReference type="Proteomes" id="UP000326354">
    <property type="component" value="Chromosome"/>
</dbReference>
<dbReference type="EMBL" id="AP019860">
    <property type="protein sequence ID" value="BBM84245.1"/>
    <property type="molecule type" value="Genomic_DNA"/>
</dbReference>
<sequence length="60" mass="6536">MLVALAMRALNSNKATYLIGHAQAARTEMLHLANEFRALAKRTSIATPALDQLYTYANSG</sequence>
<evidence type="ECO:0000313" key="1">
    <source>
        <dbReference type="EMBL" id="BBM84245.1"/>
    </source>
</evidence>